<dbReference type="AlphaFoldDB" id="A0A151AD27"/>
<dbReference type="PATRIC" id="fig|1008153.3.peg.2242"/>
<evidence type="ECO:0000313" key="2">
    <source>
        <dbReference type="EMBL" id="KYH25529.1"/>
    </source>
</evidence>
<reference evidence="2 3" key="1">
    <citation type="submission" date="2016-02" db="EMBL/GenBank/DDBJ databases">
        <title>Genome sequence of Halalkalicoccus paucihalophilus DSM 24557.</title>
        <authorList>
            <person name="Poehlein A."/>
            <person name="Daniel R."/>
        </authorList>
    </citation>
    <scope>NUCLEOTIDE SEQUENCE [LARGE SCALE GENOMIC DNA]</scope>
    <source>
        <strain evidence="2 3">DSM 24557</strain>
    </source>
</reference>
<dbReference type="RefSeq" id="WP_066382414.1">
    <property type="nucleotide sequence ID" value="NZ_LTAZ01000005.1"/>
</dbReference>
<dbReference type="EMBL" id="LTAZ01000005">
    <property type="protein sequence ID" value="KYH25529.1"/>
    <property type="molecule type" value="Genomic_DNA"/>
</dbReference>
<keyword evidence="3" id="KW-1185">Reference proteome</keyword>
<evidence type="ECO:0000313" key="3">
    <source>
        <dbReference type="Proteomes" id="UP000075321"/>
    </source>
</evidence>
<accession>A0A151AD27</accession>
<evidence type="ECO:0000256" key="1">
    <source>
        <dbReference type="SAM" id="MobiDB-lite"/>
    </source>
</evidence>
<protein>
    <submittedName>
        <fullName evidence="2">Uncharacterized protein</fullName>
    </submittedName>
</protein>
<organism evidence="2 3">
    <name type="scientific">Halalkalicoccus paucihalophilus</name>
    <dbReference type="NCBI Taxonomy" id="1008153"/>
    <lineage>
        <taxon>Archaea</taxon>
        <taxon>Methanobacteriati</taxon>
        <taxon>Methanobacteriota</taxon>
        <taxon>Stenosarchaea group</taxon>
        <taxon>Halobacteria</taxon>
        <taxon>Halobacteriales</taxon>
        <taxon>Halococcaceae</taxon>
        <taxon>Halalkalicoccus</taxon>
    </lineage>
</organism>
<feature type="region of interest" description="Disordered" evidence="1">
    <location>
        <begin position="1"/>
        <end position="22"/>
    </location>
</feature>
<gene>
    <name evidence="2" type="ORF">HAPAU_22030</name>
</gene>
<name>A0A151AD27_9EURY</name>
<comment type="caution">
    <text evidence="2">The sequence shown here is derived from an EMBL/GenBank/DDBJ whole genome shotgun (WGS) entry which is preliminary data.</text>
</comment>
<sequence>MSTRDDDLLVGDSGEMGIRSSEAGNEPFDYYLVGPERGEFGFDAAEIQEIRELLDNTLGNG</sequence>
<dbReference type="Proteomes" id="UP000075321">
    <property type="component" value="Unassembled WGS sequence"/>
</dbReference>
<dbReference type="OrthoDB" id="256412at2157"/>
<proteinExistence type="predicted"/>